<evidence type="ECO:0000256" key="1">
    <source>
        <dbReference type="SAM" id="Phobius"/>
    </source>
</evidence>
<reference evidence="3" key="1">
    <citation type="journal article" date="2019" name="Int. J. Syst. Evol. Microbiol.">
        <title>The Global Catalogue of Microorganisms (GCM) 10K type strain sequencing project: providing services to taxonomists for standard genome sequencing and annotation.</title>
        <authorList>
            <consortium name="The Broad Institute Genomics Platform"/>
            <consortium name="The Broad Institute Genome Sequencing Center for Infectious Disease"/>
            <person name="Wu L."/>
            <person name="Ma J."/>
        </authorList>
    </citation>
    <scope>NUCLEOTIDE SEQUENCE [LARGE SCALE GENOMIC DNA]</scope>
    <source>
        <strain evidence="3">KCTC 22245</strain>
    </source>
</reference>
<keyword evidence="1" id="KW-0472">Membrane</keyword>
<sequence length="220" mass="23795">MFAGHYAAAFAGRAAGPMVPLWVLFIAVQFVDFIWAGFILAGIETAQIVPGFAQASNLDLSFMPYTHSFVGSLVWSVVFAGGYVLLARPQDPWLAALVTGGAVFSHWLADLLVHLPDLPIVFGEPKVGFGLWRSLLWSQVLEVGLLIAGTLWYVRVTEPKGFLGKAAPWILLAILLGMQTISHLPAEEYPSIEGFAVQALLAFTVLVVAAAFVDATRRAR</sequence>
<protein>
    <recommendedName>
        <fullName evidence="4">Metal-dependent hydrolase</fullName>
    </recommendedName>
</protein>
<evidence type="ECO:0008006" key="4">
    <source>
        <dbReference type="Google" id="ProtNLM"/>
    </source>
</evidence>
<name>A0ABV7MCU4_9PROT</name>
<accession>A0ABV7MCU4</accession>
<feature type="transmembrane region" description="Helical" evidence="1">
    <location>
        <begin position="166"/>
        <end position="186"/>
    </location>
</feature>
<keyword evidence="1" id="KW-0812">Transmembrane</keyword>
<evidence type="ECO:0000313" key="2">
    <source>
        <dbReference type="EMBL" id="MFC3302582.1"/>
    </source>
</evidence>
<keyword evidence="1" id="KW-1133">Transmembrane helix</keyword>
<feature type="transmembrane region" description="Helical" evidence="1">
    <location>
        <begin position="63"/>
        <end position="86"/>
    </location>
</feature>
<evidence type="ECO:0000313" key="3">
    <source>
        <dbReference type="Proteomes" id="UP001595607"/>
    </source>
</evidence>
<dbReference type="EMBL" id="JBHRVA010000002">
    <property type="protein sequence ID" value="MFC3302582.1"/>
    <property type="molecule type" value="Genomic_DNA"/>
</dbReference>
<dbReference type="RefSeq" id="WP_189570956.1">
    <property type="nucleotide sequence ID" value="NZ_BMXU01000001.1"/>
</dbReference>
<organism evidence="2 3">
    <name type="scientific">Parvularcula lutaonensis</name>
    <dbReference type="NCBI Taxonomy" id="491923"/>
    <lineage>
        <taxon>Bacteria</taxon>
        <taxon>Pseudomonadati</taxon>
        <taxon>Pseudomonadota</taxon>
        <taxon>Alphaproteobacteria</taxon>
        <taxon>Parvularculales</taxon>
        <taxon>Parvularculaceae</taxon>
        <taxon>Parvularcula</taxon>
    </lineage>
</organism>
<feature type="transmembrane region" description="Helical" evidence="1">
    <location>
        <begin position="135"/>
        <end position="154"/>
    </location>
</feature>
<comment type="caution">
    <text evidence="2">The sequence shown here is derived from an EMBL/GenBank/DDBJ whole genome shotgun (WGS) entry which is preliminary data.</text>
</comment>
<dbReference type="Proteomes" id="UP001595607">
    <property type="component" value="Unassembled WGS sequence"/>
</dbReference>
<feature type="transmembrane region" description="Helical" evidence="1">
    <location>
        <begin position="21"/>
        <end position="43"/>
    </location>
</feature>
<feature type="transmembrane region" description="Helical" evidence="1">
    <location>
        <begin position="93"/>
        <end position="115"/>
    </location>
</feature>
<proteinExistence type="predicted"/>
<keyword evidence="3" id="KW-1185">Reference proteome</keyword>
<feature type="transmembrane region" description="Helical" evidence="1">
    <location>
        <begin position="192"/>
        <end position="213"/>
    </location>
</feature>
<gene>
    <name evidence="2" type="ORF">ACFONP_07535</name>
</gene>